<feature type="repeat" description="RCC1" evidence="2">
    <location>
        <begin position="223"/>
        <end position="280"/>
    </location>
</feature>
<dbReference type="InterPro" id="IPR000408">
    <property type="entry name" value="Reg_chr_condens"/>
</dbReference>
<gene>
    <name evidence="4" type="ORF">P43SY_011847</name>
</gene>
<evidence type="ECO:0000313" key="5">
    <source>
        <dbReference type="Proteomes" id="UP001209570"/>
    </source>
</evidence>
<feature type="repeat" description="RCC1" evidence="2">
    <location>
        <begin position="119"/>
        <end position="211"/>
    </location>
</feature>
<comment type="caution">
    <text evidence="4">The sequence shown here is derived from an EMBL/GenBank/DDBJ whole genome shotgun (WGS) entry which is preliminary data.</text>
</comment>
<dbReference type="InterPro" id="IPR051625">
    <property type="entry name" value="Signaling_Regulatory_Domain"/>
</dbReference>
<evidence type="ECO:0008006" key="6">
    <source>
        <dbReference type="Google" id="ProtNLM"/>
    </source>
</evidence>
<evidence type="ECO:0000256" key="3">
    <source>
        <dbReference type="SAM" id="MobiDB-lite"/>
    </source>
</evidence>
<reference evidence="4" key="1">
    <citation type="submission" date="2021-12" db="EMBL/GenBank/DDBJ databases">
        <title>Prjna785345.</title>
        <authorList>
            <person name="Rujirawat T."/>
            <person name="Krajaejun T."/>
        </authorList>
    </citation>
    <scope>NUCLEOTIDE SEQUENCE</scope>
    <source>
        <strain evidence="4">Pi057C3</strain>
    </source>
</reference>
<dbReference type="PANTHER" id="PTHR22872">
    <property type="entry name" value="BTK-BINDING PROTEIN-RELATED"/>
    <property type="match status" value="1"/>
</dbReference>
<feature type="compositionally biased region" description="Basic and acidic residues" evidence="3">
    <location>
        <begin position="429"/>
        <end position="441"/>
    </location>
</feature>
<dbReference type="EMBL" id="JAKCXM010000675">
    <property type="protein sequence ID" value="KAJ0392277.1"/>
    <property type="molecule type" value="Genomic_DNA"/>
</dbReference>
<feature type="region of interest" description="Disordered" evidence="3">
    <location>
        <begin position="506"/>
        <end position="525"/>
    </location>
</feature>
<keyword evidence="1" id="KW-0677">Repeat</keyword>
<feature type="repeat" description="RCC1" evidence="2">
    <location>
        <begin position="333"/>
        <end position="406"/>
    </location>
</feature>
<dbReference type="SUPFAM" id="SSF50985">
    <property type="entry name" value="RCC1/BLIP-II"/>
    <property type="match status" value="1"/>
</dbReference>
<evidence type="ECO:0000313" key="4">
    <source>
        <dbReference type="EMBL" id="KAJ0392277.1"/>
    </source>
</evidence>
<dbReference type="PROSITE" id="PS50012">
    <property type="entry name" value="RCC1_3"/>
    <property type="match status" value="5"/>
</dbReference>
<feature type="region of interest" description="Disordered" evidence="3">
    <location>
        <begin position="611"/>
        <end position="642"/>
    </location>
</feature>
<dbReference type="PRINTS" id="PR00633">
    <property type="entry name" value="RCCNDNSATION"/>
</dbReference>
<dbReference type="InterPro" id="IPR009091">
    <property type="entry name" value="RCC1/BLIP-II"/>
</dbReference>
<feature type="compositionally biased region" description="Low complexity" evidence="3">
    <location>
        <begin position="686"/>
        <end position="700"/>
    </location>
</feature>
<feature type="region of interest" description="Disordered" evidence="3">
    <location>
        <begin position="418"/>
        <end position="446"/>
    </location>
</feature>
<dbReference type="Pfam" id="PF00415">
    <property type="entry name" value="RCC1"/>
    <property type="match status" value="4"/>
</dbReference>
<feature type="region of interest" description="Disordered" evidence="3">
    <location>
        <begin position="654"/>
        <end position="789"/>
    </location>
</feature>
<evidence type="ECO:0000256" key="2">
    <source>
        <dbReference type="PROSITE-ProRule" id="PRU00235"/>
    </source>
</evidence>
<protein>
    <recommendedName>
        <fullName evidence="6">Regulator of chromosome condensation (RCC1)-like protein</fullName>
    </recommendedName>
</protein>
<organism evidence="4 5">
    <name type="scientific">Pythium insidiosum</name>
    <name type="common">Pythiosis disease agent</name>
    <dbReference type="NCBI Taxonomy" id="114742"/>
    <lineage>
        <taxon>Eukaryota</taxon>
        <taxon>Sar</taxon>
        <taxon>Stramenopiles</taxon>
        <taxon>Oomycota</taxon>
        <taxon>Peronosporomycetes</taxon>
        <taxon>Pythiales</taxon>
        <taxon>Pythiaceae</taxon>
        <taxon>Pythium</taxon>
    </lineage>
</organism>
<feature type="compositionally biased region" description="Basic and acidic residues" evidence="3">
    <location>
        <begin position="716"/>
        <end position="740"/>
    </location>
</feature>
<feature type="repeat" description="RCC1" evidence="2">
    <location>
        <begin position="67"/>
        <end position="118"/>
    </location>
</feature>
<evidence type="ECO:0000256" key="1">
    <source>
        <dbReference type="ARBA" id="ARBA00022737"/>
    </source>
</evidence>
<sequence>MADPKALLKRLRDPSDEPTYTLCLVGYSQNLAHASNTTVRELPVQLDAEIAHVGCGLDWIALLTASGRLYTFGNNTYGQLAQGHTQVAPFPKPIVFPVERRIVRLSCGSSHGGFVLDSGALFMFGCGTYGRLGTGNEASQSTPVAIRMRWKELQQRADELANRTSHSIVPGGRIAATRADAKSAADHEDEEEVIFTDLSCGDRHTLALGARLVVANGRNSSKQHIISFGDGLNGRLGLGSEQDHPTGALVMQFKSTVASYVPSIAAISAGVAHNAAVSSAGEIFTWGNGADGQLGHQVAESEWVPREVQFFRGITMSAVKCGAKHTVAVSRTGVVYAWGRGLEGQLGSGATHSSAQPQRVGLAIDEATAARMQLEAQVGNLPPADTRVVVRTIVAKENVSLALDEHGRLFTWGDNSSGQLGVSVSQPSRESDARDASKAPEPRSQCLLKPKQLFHMELKESKPANTRVQTLRDRMLMMASSLPRIALTHIDASDRFTLLVFRTQSSVGGSSDTGGSPSSASSAGATTRSFAGMSAFLGQSLMNVSDSGSRNTMRNLLRQRSSLVGGFKNHGLPVHKWHLSLSEELKPSDIPSKEAMYYDYMANYKVHIRVPSPANGDDEDESEPGLRPSRRASTLTTRDDGSVAIVQDEAAEETMSFLDSEDDRHWISPGRPATESVRGYESWLQRRASPRAVSPRAKSPQSRRQPVYQFGQSARFSDDHKPSNQADKADGVVRGAEHTSARAQARRLAAARPATVAKPPAQRPARSAFGRTLRSALSDRRIDSSSSPGARVVDALSAVDLKATRGSSSPSSPSPQQITRPVVAPFGSSVVSRFGPAVSPVLVNDTPIDAAKAAQFVLPRSPTHGISGNAEQFSAVISRRLRLARGSSPGPGTYDRRGG</sequence>
<dbReference type="Gene3D" id="2.130.10.30">
    <property type="entry name" value="Regulator of chromosome condensation 1/beta-lactamase-inhibitor protein II"/>
    <property type="match status" value="2"/>
</dbReference>
<keyword evidence="5" id="KW-1185">Reference proteome</keyword>
<feature type="compositionally biased region" description="Low complexity" evidence="3">
    <location>
        <begin position="741"/>
        <end position="760"/>
    </location>
</feature>
<dbReference type="AlphaFoldDB" id="A0AAD5Q274"/>
<accession>A0AAD5Q274</accession>
<proteinExistence type="predicted"/>
<name>A0AAD5Q274_PYTIN</name>
<dbReference type="Proteomes" id="UP001209570">
    <property type="component" value="Unassembled WGS sequence"/>
</dbReference>
<feature type="compositionally biased region" description="Polar residues" evidence="3">
    <location>
        <begin position="418"/>
        <end position="428"/>
    </location>
</feature>
<dbReference type="Pfam" id="PF13540">
    <property type="entry name" value="RCC1_2"/>
    <property type="match status" value="1"/>
</dbReference>
<feature type="repeat" description="RCC1" evidence="2">
    <location>
        <begin position="281"/>
        <end position="332"/>
    </location>
</feature>